<name>A0A7U9DJW2_STRLI</name>
<protein>
    <submittedName>
        <fullName evidence="2">Uncharacterized protein</fullName>
    </submittedName>
</protein>
<feature type="region of interest" description="Disordered" evidence="1">
    <location>
        <begin position="17"/>
        <end position="46"/>
    </location>
</feature>
<dbReference type="AlphaFoldDB" id="A0A7U9DJW2"/>
<accession>A0A7U9DJW2</accession>
<dbReference type="EMBL" id="CM001889">
    <property type="protein sequence ID" value="EOY45284.1"/>
    <property type="molecule type" value="Genomic_DNA"/>
</dbReference>
<evidence type="ECO:0000313" key="2">
    <source>
        <dbReference type="EMBL" id="EOY45284.1"/>
    </source>
</evidence>
<gene>
    <name evidence="2" type="ORF">SLI_0565</name>
</gene>
<dbReference type="Proteomes" id="UP000014062">
    <property type="component" value="Chromosome"/>
</dbReference>
<reference evidence="3" key="1">
    <citation type="journal article" date="2013" name="Genome Biol. Evol.">
        <title>The genome sequence of Streptomyces lividans 66 reveals a novel tRNA-dependent peptide biosynthetic system within a metal-related genomic island.</title>
        <authorList>
            <person name="Cruz-Morales P."/>
            <person name="Vijgenboom E."/>
            <person name="Iruegas-Bocardo F."/>
            <person name="Girard G."/>
            <person name="Yanez-Guerra L.A."/>
            <person name="Ramos-Aboites H.E."/>
            <person name="Pernodet J.L."/>
            <person name="Anne J."/>
            <person name="van Wezel G.P."/>
            <person name="Barona-Gomez F."/>
        </authorList>
    </citation>
    <scope>NUCLEOTIDE SEQUENCE [LARGE SCALE GENOMIC DNA]</scope>
    <source>
        <strain evidence="3">1326</strain>
    </source>
</reference>
<sequence length="46" mass="5366">MPSRWIGRRCHLVGRRPIAYPGSSTAHLPERRNSPRGFRTRPQTPR</sequence>
<organism evidence="2 3">
    <name type="scientific">Streptomyces lividans 1326</name>
    <dbReference type="NCBI Taxonomy" id="1200984"/>
    <lineage>
        <taxon>Bacteria</taxon>
        <taxon>Bacillati</taxon>
        <taxon>Actinomycetota</taxon>
        <taxon>Actinomycetes</taxon>
        <taxon>Kitasatosporales</taxon>
        <taxon>Streptomycetaceae</taxon>
        <taxon>Streptomyces</taxon>
    </lineage>
</organism>
<proteinExistence type="predicted"/>
<evidence type="ECO:0000256" key="1">
    <source>
        <dbReference type="SAM" id="MobiDB-lite"/>
    </source>
</evidence>
<evidence type="ECO:0000313" key="3">
    <source>
        <dbReference type="Proteomes" id="UP000014062"/>
    </source>
</evidence>